<comment type="cofactor">
    <cofactor evidence="13">
        <name>Zn(2+)</name>
        <dbReference type="ChEBI" id="CHEBI:29105"/>
    </cofactor>
    <text evidence="13">Binds 1 zinc ion per subunit.</text>
</comment>
<evidence type="ECO:0000256" key="12">
    <source>
        <dbReference type="ARBA" id="ARBA00023146"/>
    </source>
</evidence>
<dbReference type="GO" id="GO:0005829">
    <property type="term" value="C:cytosol"/>
    <property type="evidence" value="ECO:0007669"/>
    <property type="project" value="TreeGrafter"/>
</dbReference>
<dbReference type="SUPFAM" id="SSF55186">
    <property type="entry name" value="ThrRS/AlaRS common domain"/>
    <property type="match status" value="1"/>
</dbReference>
<dbReference type="Gene3D" id="3.30.54.20">
    <property type="match status" value="1"/>
</dbReference>
<protein>
    <recommendedName>
        <fullName evidence="3">Alanine--tRNA ligase</fullName>
        <ecNumber evidence="2">6.1.1.7</ecNumber>
    </recommendedName>
</protein>
<evidence type="ECO:0000256" key="6">
    <source>
        <dbReference type="ARBA" id="ARBA00022723"/>
    </source>
</evidence>
<dbReference type="InterPro" id="IPR009000">
    <property type="entry name" value="Transl_B-barrel_sf"/>
</dbReference>
<dbReference type="GO" id="GO:0045892">
    <property type="term" value="P:negative regulation of DNA-templated transcription"/>
    <property type="evidence" value="ECO:0007669"/>
    <property type="project" value="TreeGrafter"/>
</dbReference>
<evidence type="ECO:0000313" key="17">
    <source>
        <dbReference type="Proteomes" id="UP000036403"/>
    </source>
</evidence>
<comment type="domain">
    <text evidence="13">Consists of three domains; the N-terminal catalytic domain, the editing domain and the C-terminal C-Ala domain. The editing domain removes incorrectly charged amino acids, while the C-Ala domain, along with tRNA(Ala), serves as a bridge to cooperatively bring together the editing and aminoacylation centers thus stimulating deacylation of misacylated tRNAs.</text>
</comment>
<dbReference type="GO" id="GO:0008270">
    <property type="term" value="F:zinc ion binding"/>
    <property type="evidence" value="ECO:0007669"/>
    <property type="project" value="UniProtKB-UniRule"/>
</dbReference>
<dbReference type="EC" id="6.1.1.7" evidence="2"/>
<dbReference type="SUPFAM" id="SSF50447">
    <property type="entry name" value="Translation proteins"/>
    <property type="match status" value="1"/>
</dbReference>
<dbReference type="InterPro" id="IPR002318">
    <property type="entry name" value="Ala-tRNA-lgiase_IIc"/>
</dbReference>
<dbReference type="OrthoDB" id="2423964at2759"/>
<sequence length="540" mass="57822">MGTAYPELAAQQARLETALSDEERRFGETLEQGMRLFDEVAVQAKGEIAGEDAFRLYDTYGFPVDLTADMARERGLAVDLAGFEQAMEAQRERARAASRFEAKGQLPAELAGRLAPTVFVGYDSLQANESRVLAIVRDGMALESLAAGERAQLILDRTPFYAESGGQVGDSGELRRGHDYFAVNDVTKMSGSFFGHSGCWHGAQPLRVGEVLVAAVDIARRQAIAGNHSATHLLHAALREVLGAHVAQKGSLVAPERLRLDFSHSQPLSRQQLVQIEAWVNAAILRNSIAQTRLMNYDDAIAAGAIALFGEKYGDEVRVLSLGNASTELCGGTHVGRTCDIGLFKIVAESGAASGVRRIEARTGEGALALVAEREHYLDEFFRLLATHGEEAVNKLQQLFEKQKKLERELDTLRSQAAGAKALELLVQARPVADFQVLAARLEGTDAKALREGMDLLRQRLPDSVILLAGAMAGRAALVASVNGVARGRIKAGAVVAHLAAQLGGKGGGRDEMAQGGVADAPQLPALLQALPAWLAAQLR</sequence>
<feature type="binding site" evidence="13">
    <location>
        <position position="334"/>
    </location>
    <ligand>
        <name>Zn(2+)</name>
        <dbReference type="ChEBI" id="CHEBI:29105"/>
    </ligand>
</feature>
<accession>A0A0J7K447</accession>
<feature type="coiled-coil region" evidence="14">
    <location>
        <begin position="389"/>
        <end position="423"/>
    </location>
</feature>
<feature type="domain" description="Alanyl-transfer RNA synthetases family profile" evidence="15">
    <location>
        <begin position="1"/>
        <end position="373"/>
    </location>
</feature>
<dbReference type="HAMAP" id="MF_00036_B">
    <property type="entry name" value="Ala_tRNA_synth_B"/>
    <property type="match status" value="1"/>
</dbReference>
<dbReference type="FunFam" id="3.10.310.40:FF:000001">
    <property type="entry name" value="Alanine--tRNA ligase"/>
    <property type="match status" value="1"/>
</dbReference>
<organism evidence="16 17">
    <name type="scientific">Lasius niger</name>
    <name type="common">Black garden ant</name>
    <dbReference type="NCBI Taxonomy" id="67767"/>
    <lineage>
        <taxon>Eukaryota</taxon>
        <taxon>Metazoa</taxon>
        <taxon>Ecdysozoa</taxon>
        <taxon>Arthropoda</taxon>
        <taxon>Hexapoda</taxon>
        <taxon>Insecta</taxon>
        <taxon>Pterygota</taxon>
        <taxon>Neoptera</taxon>
        <taxon>Endopterygota</taxon>
        <taxon>Hymenoptera</taxon>
        <taxon>Apocrita</taxon>
        <taxon>Aculeata</taxon>
        <taxon>Formicoidea</taxon>
        <taxon>Formicidae</taxon>
        <taxon>Formicinae</taxon>
        <taxon>Lasius</taxon>
        <taxon>Lasius</taxon>
    </lineage>
</organism>
<keyword evidence="17" id="KW-1185">Reference proteome</keyword>
<comment type="similarity">
    <text evidence="1">Belongs to the class-II aminoacyl-tRNA synthetase family. Alax-L subfamily.</text>
</comment>
<dbReference type="EMBL" id="LBMM01015000">
    <property type="protein sequence ID" value="KMQ84966.1"/>
    <property type="molecule type" value="Genomic_DNA"/>
</dbReference>
<feature type="binding site" evidence="13">
    <location>
        <position position="228"/>
    </location>
    <ligand>
        <name>Zn(2+)</name>
        <dbReference type="ChEBI" id="CHEBI:29105"/>
    </ligand>
</feature>
<dbReference type="FunFam" id="3.30.980.10:FF:000004">
    <property type="entry name" value="Alanine--tRNA ligase, cytoplasmic"/>
    <property type="match status" value="1"/>
</dbReference>
<gene>
    <name evidence="16" type="ORF">RF55_16807</name>
</gene>
<evidence type="ECO:0000256" key="4">
    <source>
        <dbReference type="ARBA" id="ARBA00022555"/>
    </source>
</evidence>
<keyword evidence="7 13" id="KW-0547">Nucleotide-binding</keyword>
<keyword evidence="5 13" id="KW-0436">Ligase</keyword>
<evidence type="ECO:0000256" key="3">
    <source>
        <dbReference type="ARBA" id="ARBA00017959"/>
    </source>
</evidence>
<name>A0A0J7K447_LASNI</name>
<dbReference type="NCBIfam" id="TIGR00344">
    <property type="entry name" value="alaS"/>
    <property type="match status" value="1"/>
</dbReference>
<evidence type="ECO:0000256" key="9">
    <source>
        <dbReference type="ARBA" id="ARBA00022840"/>
    </source>
</evidence>
<dbReference type="PROSITE" id="PS50860">
    <property type="entry name" value="AA_TRNA_LIGASE_II_ALA"/>
    <property type="match status" value="1"/>
</dbReference>
<evidence type="ECO:0000313" key="16">
    <source>
        <dbReference type="EMBL" id="KMQ84966.1"/>
    </source>
</evidence>
<dbReference type="GO" id="GO:0006419">
    <property type="term" value="P:alanyl-tRNA aminoacylation"/>
    <property type="evidence" value="ECO:0007669"/>
    <property type="project" value="InterPro"/>
</dbReference>
<keyword evidence="4 13" id="KW-0820">tRNA-binding</keyword>
<keyword evidence="10 13" id="KW-0694">RNA-binding</keyword>
<comment type="caution">
    <text evidence="16">The sequence shown here is derived from an EMBL/GenBank/DDBJ whole genome shotgun (WGS) entry which is preliminary data.</text>
</comment>
<dbReference type="STRING" id="67767.A0A0J7K447"/>
<comment type="function">
    <text evidence="13">Catalyzes the attachment of alanine to tRNA(Ala) in a two-step reaction: alanine is first activated by ATP to form Ala-AMP and then transferred to the acceptor end of tRNA(Ala). Also edits incorrectly charged tRNA(Ala) via its editing domain.</text>
</comment>
<dbReference type="SUPFAM" id="SSF101353">
    <property type="entry name" value="Putative anticodon-binding domain of alanyl-tRNA synthetase (AlaRS)"/>
    <property type="match status" value="1"/>
</dbReference>
<comment type="catalytic activity">
    <reaction evidence="13">
        <text>tRNA(Ala) + L-alanine + ATP = L-alanyl-tRNA(Ala) + AMP + diphosphate</text>
        <dbReference type="Rhea" id="RHEA:12540"/>
        <dbReference type="Rhea" id="RHEA-COMP:9657"/>
        <dbReference type="Rhea" id="RHEA-COMP:9923"/>
        <dbReference type="ChEBI" id="CHEBI:30616"/>
        <dbReference type="ChEBI" id="CHEBI:33019"/>
        <dbReference type="ChEBI" id="CHEBI:57972"/>
        <dbReference type="ChEBI" id="CHEBI:78442"/>
        <dbReference type="ChEBI" id="CHEBI:78497"/>
        <dbReference type="ChEBI" id="CHEBI:456215"/>
        <dbReference type="EC" id="6.1.1.7"/>
    </reaction>
</comment>
<dbReference type="Pfam" id="PF07973">
    <property type="entry name" value="tRNA_SAD"/>
    <property type="match status" value="1"/>
</dbReference>
<evidence type="ECO:0000256" key="11">
    <source>
        <dbReference type="ARBA" id="ARBA00022917"/>
    </source>
</evidence>
<dbReference type="Pfam" id="PF02272">
    <property type="entry name" value="DHHA1"/>
    <property type="match status" value="1"/>
</dbReference>
<dbReference type="Gene3D" id="6.10.250.550">
    <property type="match status" value="1"/>
</dbReference>
<keyword evidence="11 13" id="KW-0648">Protein biosynthesis</keyword>
<dbReference type="Pfam" id="PF01411">
    <property type="entry name" value="tRNA-synt_2c"/>
    <property type="match status" value="1"/>
</dbReference>
<dbReference type="PANTHER" id="PTHR11777:SF9">
    <property type="entry name" value="ALANINE--TRNA LIGASE, CYTOPLASMIC"/>
    <property type="match status" value="1"/>
</dbReference>
<dbReference type="GO" id="GO:0000049">
    <property type="term" value="F:tRNA binding"/>
    <property type="evidence" value="ECO:0007669"/>
    <property type="project" value="UniProtKB-KW"/>
</dbReference>
<evidence type="ECO:0000256" key="13">
    <source>
        <dbReference type="HAMAP-Rule" id="MF_03133"/>
    </source>
</evidence>
<keyword evidence="14" id="KW-0175">Coiled coil</keyword>
<reference evidence="16 17" key="1">
    <citation type="submission" date="2015-04" db="EMBL/GenBank/DDBJ databases">
        <title>Lasius niger genome sequencing.</title>
        <authorList>
            <person name="Konorov E.A."/>
            <person name="Nikitin M.A."/>
            <person name="Kirill M.V."/>
            <person name="Chang P."/>
        </authorList>
    </citation>
    <scope>NUCLEOTIDE SEQUENCE [LARGE SCALE GENOMIC DNA]</scope>
    <source>
        <tissue evidence="16">Whole</tissue>
    </source>
</reference>
<dbReference type="SMART" id="SM00863">
    <property type="entry name" value="tRNA_SAD"/>
    <property type="match status" value="1"/>
</dbReference>
<comment type="subunit">
    <text evidence="13">Monomer.</text>
</comment>
<dbReference type="Gene3D" id="3.30.980.10">
    <property type="entry name" value="Threonyl-trna Synthetase, Chain A, domain 2"/>
    <property type="match status" value="1"/>
</dbReference>
<dbReference type="Proteomes" id="UP000036403">
    <property type="component" value="Unassembled WGS sequence"/>
</dbReference>
<feature type="binding site" evidence="13">
    <location>
        <position position="330"/>
    </location>
    <ligand>
        <name>Zn(2+)</name>
        <dbReference type="ChEBI" id="CHEBI:29105"/>
    </ligand>
</feature>
<evidence type="ECO:0000256" key="8">
    <source>
        <dbReference type="ARBA" id="ARBA00022833"/>
    </source>
</evidence>
<dbReference type="GO" id="GO:0005524">
    <property type="term" value="F:ATP binding"/>
    <property type="evidence" value="ECO:0007669"/>
    <property type="project" value="UniProtKB-UniRule"/>
</dbReference>
<dbReference type="AlphaFoldDB" id="A0A0J7K447"/>
<dbReference type="InterPro" id="IPR003156">
    <property type="entry name" value="DHHA1_dom"/>
</dbReference>
<dbReference type="InterPro" id="IPR018163">
    <property type="entry name" value="Thr/Ala-tRNA-synth_IIc_edit"/>
</dbReference>
<dbReference type="GO" id="GO:0004813">
    <property type="term" value="F:alanine-tRNA ligase activity"/>
    <property type="evidence" value="ECO:0007669"/>
    <property type="project" value="UniProtKB-UniRule"/>
</dbReference>
<dbReference type="PaxDb" id="67767-A0A0J7K447"/>
<dbReference type="Gene3D" id="3.10.310.40">
    <property type="match status" value="1"/>
</dbReference>
<dbReference type="PANTHER" id="PTHR11777">
    <property type="entry name" value="ALANYL-TRNA SYNTHETASE"/>
    <property type="match status" value="1"/>
</dbReference>
<evidence type="ECO:0000256" key="14">
    <source>
        <dbReference type="SAM" id="Coils"/>
    </source>
</evidence>
<keyword evidence="6 13" id="KW-0479">Metal-binding</keyword>
<evidence type="ECO:0000256" key="1">
    <source>
        <dbReference type="ARBA" id="ARBA00008429"/>
    </source>
</evidence>
<feature type="binding site" evidence="13">
    <location>
        <position position="232"/>
    </location>
    <ligand>
        <name>Zn(2+)</name>
        <dbReference type="ChEBI" id="CHEBI:29105"/>
    </ligand>
</feature>
<dbReference type="FunFam" id="3.30.54.20:FF:000001">
    <property type="entry name" value="Alanine--tRNA ligase"/>
    <property type="match status" value="1"/>
</dbReference>
<dbReference type="InterPro" id="IPR023033">
    <property type="entry name" value="Ala_tRNA_ligase_euk/bac"/>
</dbReference>
<dbReference type="InterPro" id="IPR018165">
    <property type="entry name" value="Ala-tRNA-synth_IIc_core"/>
</dbReference>
<dbReference type="Gene3D" id="2.40.30.130">
    <property type="match status" value="1"/>
</dbReference>
<evidence type="ECO:0000256" key="2">
    <source>
        <dbReference type="ARBA" id="ARBA00013168"/>
    </source>
</evidence>
<evidence type="ECO:0000256" key="7">
    <source>
        <dbReference type="ARBA" id="ARBA00022741"/>
    </source>
</evidence>
<dbReference type="InterPro" id="IPR012947">
    <property type="entry name" value="tRNA_SAD"/>
</dbReference>
<dbReference type="InterPro" id="IPR018162">
    <property type="entry name" value="Ala-tRNA-ligase_IIc_anticod-bd"/>
</dbReference>
<proteinExistence type="inferred from homology"/>
<evidence type="ECO:0000256" key="5">
    <source>
        <dbReference type="ARBA" id="ARBA00022598"/>
    </source>
</evidence>
<dbReference type="InterPro" id="IPR018164">
    <property type="entry name" value="Ala-tRNA-synth_IIc_N"/>
</dbReference>
<keyword evidence="8 13" id="KW-0862">Zinc</keyword>
<keyword evidence="12 13" id="KW-0030">Aminoacyl-tRNA synthetase</keyword>
<dbReference type="InterPro" id="IPR050058">
    <property type="entry name" value="Ala-tRNA_ligase"/>
</dbReference>
<keyword evidence="9 13" id="KW-0067">ATP-binding</keyword>
<dbReference type="GO" id="GO:0002161">
    <property type="term" value="F:aminoacyl-tRNA deacylase activity"/>
    <property type="evidence" value="ECO:0007669"/>
    <property type="project" value="TreeGrafter"/>
</dbReference>
<evidence type="ECO:0000256" key="10">
    <source>
        <dbReference type="ARBA" id="ARBA00022884"/>
    </source>
</evidence>
<evidence type="ECO:0000259" key="15">
    <source>
        <dbReference type="PROSITE" id="PS50860"/>
    </source>
</evidence>